<reference evidence="2" key="1">
    <citation type="submission" date="2023-10" db="EMBL/GenBank/DDBJ databases">
        <authorList>
            <person name="Chen Y."/>
            <person name="Shah S."/>
            <person name="Dougan E. K."/>
            <person name="Thang M."/>
            <person name="Chan C."/>
        </authorList>
    </citation>
    <scope>NUCLEOTIDE SEQUENCE [LARGE SCALE GENOMIC DNA]</scope>
</reference>
<proteinExistence type="predicted"/>
<dbReference type="EMBL" id="CAUYUJ010011112">
    <property type="protein sequence ID" value="CAK0831025.1"/>
    <property type="molecule type" value="Genomic_DNA"/>
</dbReference>
<dbReference type="Proteomes" id="UP001189429">
    <property type="component" value="Unassembled WGS sequence"/>
</dbReference>
<evidence type="ECO:0008006" key="4">
    <source>
        <dbReference type="Google" id="ProtNLM"/>
    </source>
</evidence>
<keyword evidence="3" id="KW-1185">Reference proteome</keyword>
<accession>A0ABN9SGT7</accession>
<protein>
    <recommendedName>
        <fullName evidence="4">RRM domain-containing protein</fullName>
    </recommendedName>
</protein>
<sequence>MAASVPSDFLNQFPRGCWGSTFRAADPDTAGQGTSHPCVPKKLDLEVRSAPDEYGSGLMQELDEEEFPRLPMRRAVGRAFVNLECSADAEKRVDTASLDSDAGSTLDASPQDAYASSRDSDACWQDAFVLSHDASASWQDADAHSSPEQSARLCMVLLPCVQEAWIGCSSPTRATSLTLLNVPAHYTDWMLSCTLYSLGLLSSCNLLHLPRAQAVGDALTLNVGHALLNFRTPDDADLARSRLTGHAWDIPMVPRGATAPRSRTLRLRATRPAQTTSNSSPVGRPAAAACWTGWTSPPSIRGRQHGGTTDAFAFVPQRVVLAPGPVWLDTI</sequence>
<gene>
    <name evidence="2" type="ORF">PCOR1329_LOCUS29479</name>
</gene>
<evidence type="ECO:0000256" key="1">
    <source>
        <dbReference type="SAM" id="MobiDB-lite"/>
    </source>
</evidence>
<organism evidence="2 3">
    <name type="scientific">Prorocentrum cordatum</name>
    <dbReference type="NCBI Taxonomy" id="2364126"/>
    <lineage>
        <taxon>Eukaryota</taxon>
        <taxon>Sar</taxon>
        <taxon>Alveolata</taxon>
        <taxon>Dinophyceae</taxon>
        <taxon>Prorocentrales</taxon>
        <taxon>Prorocentraceae</taxon>
        <taxon>Prorocentrum</taxon>
    </lineage>
</organism>
<comment type="caution">
    <text evidence="2">The sequence shown here is derived from an EMBL/GenBank/DDBJ whole genome shotgun (WGS) entry which is preliminary data.</text>
</comment>
<name>A0ABN9SGT7_9DINO</name>
<evidence type="ECO:0000313" key="2">
    <source>
        <dbReference type="EMBL" id="CAK0831025.1"/>
    </source>
</evidence>
<feature type="region of interest" description="Disordered" evidence="1">
    <location>
        <begin position="94"/>
        <end position="113"/>
    </location>
</feature>
<evidence type="ECO:0000313" key="3">
    <source>
        <dbReference type="Proteomes" id="UP001189429"/>
    </source>
</evidence>